<comment type="caution">
    <text evidence="2">The sequence shown here is derived from an EMBL/GenBank/DDBJ whole genome shotgun (WGS) entry which is preliminary data.</text>
</comment>
<proteinExistence type="predicted"/>
<dbReference type="STRING" id="1862672.BO225_03470"/>
<dbReference type="NCBIfam" id="NF033546">
    <property type="entry name" value="transpos_IS21"/>
    <property type="match status" value="1"/>
</dbReference>
<evidence type="ECO:0000313" key="3">
    <source>
        <dbReference type="Proteomes" id="UP000186705"/>
    </source>
</evidence>
<dbReference type="EMBL" id="MPKA01000054">
    <property type="protein sequence ID" value="OLU47191.1"/>
    <property type="molecule type" value="Genomic_DNA"/>
</dbReference>
<dbReference type="PROSITE" id="PS50994">
    <property type="entry name" value="INTEGRASE"/>
    <property type="match status" value="1"/>
</dbReference>
<dbReference type="Pfam" id="PF22483">
    <property type="entry name" value="Mu-transpos_C_2"/>
    <property type="match status" value="1"/>
</dbReference>
<dbReference type="GeneID" id="78275007"/>
<protein>
    <submittedName>
        <fullName evidence="2">Transposase</fullName>
    </submittedName>
</protein>
<dbReference type="InterPro" id="IPR001584">
    <property type="entry name" value="Integrase_cat-core"/>
</dbReference>
<gene>
    <name evidence="2" type="ORF">BO225_03470</name>
</gene>
<feature type="domain" description="Integrase catalytic" evidence="1">
    <location>
        <begin position="131"/>
        <end position="312"/>
    </location>
</feature>
<dbReference type="GO" id="GO:0015074">
    <property type="term" value="P:DNA integration"/>
    <property type="evidence" value="ECO:0007669"/>
    <property type="project" value="InterPro"/>
</dbReference>
<dbReference type="OrthoDB" id="3193769at2"/>
<dbReference type="InterPro" id="IPR054353">
    <property type="entry name" value="IstA-like_C"/>
</dbReference>
<name>A0A1U7NNZ3_9FIRM</name>
<dbReference type="PANTHER" id="PTHR35004:SF8">
    <property type="entry name" value="TRANSPOSASE RV3428C-RELATED"/>
    <property type="match status" value="1"/>
</dbReference>
<dbReference type="PANTHER" id="PTHR35004">
    <property type="entry name" value="TRANSPOSASE RV3428C-RELATED"/>
    <property type="match status" value="1"/>
</dbReference>
<dbReference type="RefSeq" id="WP_076340897.1">
    <property type="nucleotide sequence ID" value="NZ_JBGNFS010000005.1"/>
</dbReference>
<accession>A0A1U7NNZ3</accession>
<keyword evidence="3" id="KW-1185">Reference proteome</keyword>
<sequence>MRDVKKVLEMRSQNHSQRQISISLKISRDTVRKIFNIANSKKICWSSIKDLNEPDVQKLLFEEDLKINLSIKQPDFDYVHKELLKPGTTIKLLWQEYAQASRTAGIPFYQYSYFCEKYREYVNKHKLTMHINHKPGDKLMVDWNGTRMTVYDQYTGEMIPAYLFEATLPFSMYSYVQACPSMKIGDWIDCHIQAYRYFDGATRLLVPDNLKTGVISHKKYEDPILNKSYQEMADHYDTTILPARVRRPKDKAAVEGAVGDCTVAIVGKLRNRKFYSFDDLNRAIFKELERFNTRPFQKREGSRKSVYMEEEFPFMKRLPEYPFEMSTWKRAKVQLNYHVSVEKMNYSVPHEYVGKYVDIKLTKSAVTIYYKMNQICTHDRLYGRVNQYSTNESHMPENHQRFQWNKERFLKWGASMGENTLIIIQKLFDRYKEEEQAYKGCLSILKLYDKYGKSRLENACRLALEHISQPGYRNIRMILQSNQDLKERKNDPQKEKNEYAFVRGKDYYGGKSNE</sequence>
<evidence type="ECO:0000259" key="1">
    <source>
        <dbReference type="PROSITE" id="PS50994"/>
    </source>
</evidence>
<dbReference type="AlphaFoldDB" id="A0A1U7NNZ3"/>
<reference evidence="2 3" key="1">
    <citation type="submission" date="2016-11" db="EMBL/GenBank/DDBJ databases">
        <title>Description of two novel members of the family Erysipelotrichaceae: Ileibacterium lipovorans gen. nov., sp. nov. and Dubosiella newyorkensis, gen. nov., sp. nov.</title>
        <authorList>
            <person name="Cox L.M."/>
            <person name="Sohn J."/>
            <person name="Tyrrell K.L."/>
            <person name="Citron D.M."/>
            <person name="Lawson P.A."/>
            <person name="Patel N.B."/>
            <person name="Iizumi T."/>
            <person name="Perez-Perez G.I."/>
            <person name="Goldstein E.J."/>
            <person name="Blaser M.J."/>
        </authorList>
    </citation>
    <scope>NUCLEOTIDE SEQUENCE [LARGE SCALE GENOMIC DNA]</scope>
    <source>
        <strain evidence="2 3">NYU-BL-A4</strain>
    </source>
</reference>
<evidence type="ECO:0000313" key="2">
    <source>
        <dbReference type="EMBL" id="OLU47191.1"/>
    </source>
</evidence>
<organism evidence="2 3">
    <name type="scientific">Dubosiella newyorkensis</name>
    <dbReference type="NCBI Taxonomy" id="1862672"/>
    <lineage>
        <taxon>Bacteria</taxon>
        <taxon>Bacillati</taxon>
        <taxon>Bacillota</taxon>
        <taxon>Erysipelotrichia</taxon>
        <taxon>Erysipelotrichales</taxon>
        <taxon>Erysipelotrichaceae</taxon>
        <taxon>Dubosiella</taxon>
    </lineage>
</organism>
<dbReference type="Proteomes" id="UP000186705">
    <property type="component" value="Unassembled WGS sequence"/>
</dbReference>